<accession>A0A151A385</accession>
<dbReference type="GO" id="GO:0000976">
    <property type="term" value="F:transcription cis-regulatory region binding"/>
    <property type="evidence" value="ECO:0007669"/>
    <property type="project" value="TreeGrafter"/>
</dbReference>
<dbReference type="GO" id="GO:0003700">
    <property type="term" value="F:DNA-binding transcription factor activity"/>
    <property type="evidence" value="ECO:0007669"/>
    <property type="project" value="TreeGrafter"/>
</dbReference>
<evidence type="ECO:0000256" key="1">
    <source>
        <dbReference type="ARBA" id="ARBA00023015"/>
    </source>
</evidence>
<keyword evidence="2" id="KW-0238">DNA-binding</keyword>
<sequence>MTQRKPTLHDVAKLAEVSIATVSNVLNDKNNELSDKTKEKVLTAIEKLNYAPNQFARGLKTGQSNIVAFIVPDQNPFFTEVLTSLNDACQQHNLQVAVASSEENEQRQNELIDIFLAQNVSAIIVAPVTSQLAIKEEWKKIPILTLDREVANSKLPCISVNNEEAAYKATERLINQGCKRIGLLLANSDIGTTPRRRNGYELALNDNNLELDENIIFYSNLSQGTEAQVQSGYHATLKLLQEKVPAILATNHLLLLGALQACKEMNKAIREDVIIIGFDDSYWNEIFTPRLSVISQPAKEIGEVAGEMIHDLIKGERVKSTKLATQLIIRDSCSFL</sequence>
<evidence type="ECO:0000256" key="3">
    <source>
        <dbReference type="ARBA" id="ARBA00023163"/>
    </source>
</evidence>
<dbReference type="SUPFAM" id="SSF47413">
    <property type="entry name" value="lambda repressor-like DNA-binding domains"/>
    <property type="match status" value="1"/>
</dbReference>
<name>A0A151A385_9STAP</name>
<evidence type="ECO:0000313" key="5">
    <source>
        <dbReference type="EMBL" id="KYH13891.1"/>
    </source>
</evidence>
<dbReference type="SUPFAM" id="SSF53822">
    <property type="entry name" value="Periplasmic binding protein-like I"/>
    <property type="match status" value="1"/>
</dbReference>
<dbReference type="Pfam" id="PF00356">
    <property type="entry name" value="LacI"/>
    <property type="match status" value="1"/>
</dbReference>
<dbReference type="RefSeq" id="WP_061854120.1">
    <property type="nucleotide sequence ID" value="NZ_JADIIP010000001.1"/>
</dbReference>
<dbReference type="InterPro" id="IPR046335">
    <property type="entry name" value="LacI/GalR-like_sensor"/>
</dbReference>
<evidence type="ECO:0000313" key="6">
    <source>
        <dbReference type="Proteomes" id="UP000075418"/>
    </source>
</evidence>
<protein>
    <submittedName>
        <fullName evidence="5">Transcriptional regulator</fullName>
    </submittedName>
</protein>
<dbReference type="InterPro" id="IPR010982">
    <property type="entry name" value="Lambda_DNA-bd_dom_sf"/>
</dbReference>
<dbReference type="PROSITE" id="PS00356">
    <property type="entry name" value="HTH_LACI_1"/>
    <property type="match status" value="1"/>
</dbReference>
<dbReference type="PANTHER" id="PTHR30146:SF109">
    <property type="entry name" value="HTH-TYPE TRANSCRIPTIONAL REGULATOR GALS"/>
    <property type="match status" value="1"/>
</dbReference>
<keyword evidence="1" id="KW-0805">Transcription regulation</keyword>
<dbReference type="PROSITE" id="PS50932">
    <property type="entry name" value="HTH_LACI_2"/>
    <property type="match status" value="1"/>
</dbReference>
<dbReference type="Gene3D" id="1.10.260.40">
    <property type="entry name" value="lambda repressor-like DNA-binding domains"/>
    <property type="match status" value="1"/>
</dbReference>
<dbReference type="InterPro" id="IPR000843">
    <property type="entry name" value="HTH_LacI"/>
</dbReference>
<dbReference type="SMART" id="SM00354">
    <property type="entry name" value="HTH_LACI"/>
    <property type="match status" value="1"/>
</dbReference>
<dbReference type="EMBL" id="LUGM01000002">
    <property type="protein sequence ID" value="KYH13891.1"/>
    <property type="molecule type" value="Genomic_DNA"/>
</dbReference>
<dbReference type="AlphaFoldDB" id="A0A151A385"/>
<dbReference type="Proteomes" id="UP000075418">
    <property type="component" value="Unassembled WGS sequence"/>
</dbReference>
<comment type="caution">
    <text evidence="5">The sequence shown here is derived from an EMBL/GenBank/DDBJ whole genome shotgun (WGS) entry which is preliminary data.</text>
</comment>
<dbReference type="CDD" id="cd01392">
    <property type="entry name" value="HTH_LacI"/>
    <property type="match status" value="1"/>
</dbReference>
<dbReference type="Pfam" id="PF13377">
    <property type="entry name" value="Peripla_BP_3"/>
    <property type="match status" value="1"/>
</dbReference>
<organism evidence="5 6">
    <name type="scientific">Staphylococcus kloosii</name>
    <dbReference type="NCBI Taxonomy" id="29384"/>
    <lineage>
        <taxon>Bacteria</taxon>
        <taxon>Bacillati</taxon>
        <taxon>Bacillota</taxon>
        <taxon>Bacilli</taxon>
        <taxon>Bacillales</taxon>
        <taxon>Staphylococcaceae</taxon>
        <taxon>Staphylococcus</taxon>
    </lineage>
</organism>
<reference evidence="5 6" key="1">
    <citation type="submission" date="2016-02" db="EMBL/GenBank/DDBJ databases">
        <title>Draft genome sequence of hydrocarbon degrading Staphylococcus saprophyticus Strain CNV2, isolated from crude-oil contaminated soil from Noonmati Oil Refinery, Guwahati, Assam, India.</title>
        <authorList>
            <person name="Mukherjee A."/>
            <person name="Chettri B."/>
            <person name="Langpoklakpam J."/>
            <person name="Singh A.K."/>
            <person name="Chattopadhyay D.J."/>
        </authorList>
    </citation>
    <scope>NUCLEOTIDE SEQUENCE [LARGE SCALE GENOMIC DNA]</scope>
    <source>
        <strain evidence="5 6">CNV2</strain>
    </source>
</reference>
<evidence type="ECO:0000259" key="4">
    <source>
        <dbReference type="PROSITE" id="PS50932"/>
    </source>
</evidence>
<proteinExistence type="predicted"/>
<dbReference type="PANTHER" id="PTHR30146">
    <property type="entry name" value="LACI-RELATED TRANSCRIPTIONAL REPRESSOR"/>
    <property type="match status" value="1"/>
</dbReference>
<evidence type="ECO:0000256" key="2">
    <source>
        <dbReference type="ARBA" id="ARBA00023125"/>
    </source>
</evidence>
<dbReference type="Gene3D" id="3.40.50.2300">
    <property type="match status" value="2"/>
</dbReference>
<gene>
    <name evidence="5" type="ORF">A0131_03605</name>
</gene>
<keyword evidence="3" id="KW-0804">Transcription</keyword>
<feature type="domain" description="HTH lacI-type" evidence="4">
    <location>
        <begin position="6"/>
        <end position="61"/>
    </location>
</feature>
<dbReference type="InterPro" id="IPR028082">
    <property type="entry name" value="Peripla_BP_I"/>
</dbReference>